<feature type="transmembrane region" description="Helical" evidence="2">
    <location>
        <begin position="136"/>
        <end position="162"/>
    </location>
</feature>
<reference evidence="5" key="1">
    <citation type="journal article" date="2019" name="Int. J. Syst. Evol. Microbiol.">
        <title>The Global Catalogue of Microorganisms (GCM) 10K type strain sequencing project: providing services to taxonomists for standard genome sequencing and annotation.</title>
        <authorList>
            <consortium name="The Broad Institute Genomics Platform"/>
            <consortium name="The Broad Institute Genome Sequencing Center for Infectious Disease"/>
            <person name="Wu L."/>
            <person name="Ma J."/>
        </authorList>
    </citation>
    <scope>NUCLEOTIDE SEQUENCE [LARGE SCALE GENOMIC DNA]</scope>
    <source>
        <strain evidence="5">JCM 16949</strain>
    </source>
</reference>
<organism evidence="4 5">
    <name type="scientific">Leifsonella bigeumensis</name>
    <dbReference type="NCBI Taxonomy" id="433643"/>
    <lineage>
        <taxon>Bacteria</taxon>
        <taxon>Bacillati</taxon>
        <taxon>Actinomycetota</taxon>
        <taxon>Actinomycetes</taxon>
        <taxon>Micrococcales</taxon>
        <taxon>Microbacteriaceae</taxon>
        <taxon>Leifsonella</taxon>
    </lineage>
</organism>
<evidence type="ECO:0000313" key="5">
    <source>
        <dbReference type="Proteomes" id="UP001501004"/>
    </source>
</evidence>
<protein>
    <recommendedName>
        <fullName evidence="3">Phage shock protein PspC N-terminal domain-containing protein</fullName>
    </recommendedName>
</protein>
<evidence type="ECO:0000256" key="2">
    <source>
        <dbReference type="SAM" id="Phobius"/>
    </source>
</evidence>
<feature type="region of interest" description="Disordered" evidence="1">
    <location>
        <begin position="248"/>
        <end position="267"/>
    </location>
</feature>
<dbReference type="Pfam" id="PF04024">
    <property type="entry name" value="PspC"/>
    <property type="match status" value="1"/>
</dbReference>
<evidence type="ECO:0000256" key="1">
    <source>
        <dbReference type="SAM" id="MobiDB-lite"/>
    </source>
</evidence>
<keyword evidence="2" id="KW-0472">Membrane</keyword>
<proteinExistence type="predicted"/>
<feature type="region of interest" description="Disordered" evidence="1">
    <location>
        <begin position="486"/>
        <end position="506"/>
    </location>
</feature>
<sequence>MPRVREHSDMASSKTPKAGTAEPDDTGEQPPAASATEPTSTGSSATPPGPRQGNRFFSWIRGTGIQRQPGWLGGVAAGIAVRLGIDPIIVRGIIVVIAVLGGPALLLYAAAWLLLPDTNDRIHAEELGRGRFDPALIGIGIMTLLSLLPLTQGFWYAGAFYWGDLSWASSLGRVLWTAVILTAIVLFVIWIARRADSNPIVTPATTDDQPDTIPVPIVPDAGLAADSAGSATTHPVVTPDAAAAPAGSAAFAAPAPPPAPAAGAGADELEAWKQQQAEWKTQHAEWKTQRAATEREIREQRAAEARERALAASAEHVERRRLRRLANPRINAATAFSVLGAAIVGGGIAALVASGTPALAGYEVTVSLAVAAIVLGVAIIVAGLCRRRSGVLGFFAVLVLLATLVSATVPRDRVLLWPGSGYGVGVGESARYTQLFGNLYLSTYAGAPAGVTDIWQGAGTIEFEIADGAGVRVELRSRSGNIYLFERRDDDGDGNSEYDRSPATQSTHKVGDEWVWTAVIGVDSPDIPTLRIWQGAGQIYLYDQSITTPTPTEEEVAP</sequence>
<feature type="transmembrane region" description="Helical" evidence="2">
    <location>
        <begin position="330"/>
        <end position="352"/>
    </location>
</feature>
<feature type="transmembrane region" description="Helical" evidence="2">
    <location>
        <begin position="88"/>
        <end position="115"/>
    </location>
</feature>
<feature type="domain" description="Phage shock protein PspC N-terminal" evidence="3">
    <location>
        <begin position="67"/>
        <end position="117"/>
    </location>
</feature>
<keyword evidence="5" id="KW-1185">Reference proteome</keyword>
<name>A0ABP7FEZ8_9MICO</name>
<comment type="caution">
    <text evidence="4">The sequence shown here is derived from an EMBL/GenBank/DDBJ whole genome shotgun (WGS) entry which is preliminary data.</text>
</comment>
<dbReference type="InterPro" id="IPR007168">
    <property type="entry name" value="Phageshock_PspC_N"/>
</dbReference>
<dbReference type="Proteomes" id="UP001501004">
    <property type="component" value="Unassembled WGS sequence"/>
</dbReference>
<feature type="transmembrane region" description="Helical" evidence="2">
    <location>
        <begin position="174"/>
        <end position="192"/>
    </location>
</feature>
<gene>
    <name evidence="4" type="ORF">GCM10022239_10430</name>
</gene>
<feature type="transmembrane region" description="Helical" evidence="2">
    <location>
        <begin position="364"/>
        <end position="384"/>
    </location>
</feature>
<accession>A0ABP7FEZ8</accession>
<feature type="transmembrane region" description="Helical" evidence="2">
    <location>
        <begin position="391"/>
        <end position="409"/>
    </location>
</feature>
<evidence type="ECO:0000259" key="3">
    <source>
        <dbReference type="Pfam" id="PF04024"/>
    </source>
</evidence>
<evidence type="ECO:0000313" key="4">
    <source>
        <dbReference type="EMBL" id="GAA3736493.1"/>
    </source>
</evidence>
<feature type="compositionally biased region" description="Polar residues" evidence="1">
    <location>
        <begin position="36"/>
        <end position="46"/>
    </location>
</feature>
<keyword evidence="2" id="KW-0812">Transmembrane</keyword>
<feature type="region of interest" description="Disordered" evidence="1">
    <location>
        <begin position="1"/>
        <end position="53"/>
    </location>
</feature>
<dbReference type="EMBL" id="BAABAE010000003">
    <property type="protein sequence ID" value="GAA3736493.1"/>
    <property type="molecule type" value="Genomic_DNA"/>
</dbReference>
<keyword evidence="2" id="KW-1133">Transmembrane helix</keyword>